<evidence type="ECO:0000256" key="4">
    <source>
        <dbReference type="ARBA" id="ARBA00022692"/>
    </source>
</evidence>
<evidence type="ECO:0000259" key="14">
    <source>
        <dbReference type="PROSITE" id="PS51384"/>
    </source>
</evidence>
<dbReference type="CDD" id="cd06198">
    <property type="entry name" value="FNR_like_3"/>
    <property type="match status" value="1"/>
</dbReference>
<keyword evidence="12 13" id="KW-0472">Membrane</keyword>
<evidence type="ECO:0000256" key="13">
    <source>
        <dbReference type="SAM" id="Phobius"/>
    </source>
</evidence>
<keyword evidence="6" id="KW-0479">Metal-binding</keyword>
<feature type="transmembrane region" description="Helical" evidence="13">
    <location>
        <begin position="164"/>
        <end position="182"/>
    </location>
</feature>
<evidence type="ECO:0000313" key="15">
    <source>
        <dbReference type="EMBL" id="GAL36749.1"/>
    </source>
</evidence>
<keyword evidence="7" id="KW-0274">FAD</keyword>
<evidence type="ECO:0000256" key="12">
    <source>
        <dbReference type="ARBA" id="ARBA00023136"/>
    </source>
</evidence>
<dbReference type="InterPro" id="IPR039261">
    <property type="entry name" value="FNR_nucleotide-bd"/>
</dbReference>
<dbReference type="InterPro" id="IPR013130">
    <property type="entry name" value="Fe3_Rdtase_TM_dom"/>
</dbReference>
<reference evidence="15 16" key="2">
    <citation type="submission" date="2014-09" db="EMBL/GenBank/DDBJ databases">
        <authorList>
            <consortium name="NBRP consortium"/>
            <person name="Sawabe T."/>
            <person name="Meirelles P."/>
            <person name="Nakanishi M."/>
            <person name="Sayaka M."/>
            <person name="Hattori M."/>
            <person name="Ohkuma M."/>
        </authorList>
    </citation>
    <scope>NUCLEOTIDE SEQUENCE [LARGE SCALE GENOMIC DNA]</scope>
    <source>
        <strain evidence="15 16">JCM 19240</strain>
    </source>
</reference>
<sequence>MVLTLVLAVTLIWLQAEPSLFTYETFMPWRSALLQLTGILSVLLLTITMLLAMRLPLFERLTRGLDKSYRLHKWTAIYGVVIGAIHWLLAIIPKQLVSAGFMERPQRGAGMPIDPDSLYATIQPLRSGAESLGEWTLYLFIGLTVLALFVPIKYKLFKWTHKLMAIAFVAIGYHSLVLLKHAYWDNLITPVTVIIVVAGIIAAVWSLVGKIGHRRKHTGVVTSVEYNKENQTTKVVAELPHWRGHKAGQFAFLKLGDEEPHPFTIASYDNQNHQVSFLIKSLGDFTAEIHNRVKVGQAVEVEGPYGQFDFEDNKKQVWIAGGIGCAAFKARLEQLANQPRDQKVVFYYCTQAPSPLLIQEMKLTAQSANIEFHLIDNRLKPFLSIEQILQQHPDLSEHSIWFCGPVGFKNALQGQLKALNMKTTAFHAELFNFR</sequence>
<evidence type="ECO:0000256" key="9">
    <source>
        <dbReference type="ARBA" id="ARBA00023002"/>
    </source>
</evidence>
<dbReference type="PANTHER" id="PTHR47354:SF8">
    <property type="entry name" value="1,2-PHENYLACETYL-COA EPOXIDASE, SUBUNIT E"/>
    <property type="match status" value="1"/>
</dbReference>
<dbReference type="GO" id="GO:0016020">
    <property type="term" value="C:membrane"/>
    <property type="evidence" value="ECO:0007669"/>
    <property type="project" value="UniProtKB-SubCell"/>
</dbReference>
<feature type="transmembrane region" description="Helical" evidence="13">
    <location>
        <begin position="188"/>
        <end position="208"/>
    </location>
</feature>
<name>A0A090TD96_9VIBR</name>
<keyword evidence="8 13" id="KW-1133">Transmembrane helix</keyword>
<dbReference type="PANTHER" id="PTHR47354">
    <property type="entry name" value="NADH OXIDOREDUCTASE HCR"/>
    <property type="match status" value="1"/>
</dbReference>
<dbReference type="Pfam" id="PF01794">
    <property type="entry name" value="Ferric_reduct"/>
    <property type="match status" value="1"/>
</dbReference>
<dbReference type="AlphaFoldDB" id="A0A090TD96"/>
<dbReference type="Pfam" id="PF08022">
    <property type="entry name" value="FAD_binding_8"/>
    <property type="match status" value="1"/>
</dbReference>
<dbReference type="InterPro" id="IPR013112">
    <property type="entry name" value="FAD-bd_8"/>
</dbReference>
<comment type="subcellular location">
    <subcellularLocation>
        <location evidence="2">Membrane</location>
        <topology evidence="2">Multi-pass membrane protein</topology>
    </subcellularLocation>
</comment>
<dbReference type="GO" id="GO:0050660">
    <property type="term" value="F:flavin adenine dinucleotide binding"/>
    <property type="evidence" value="ECO:0007669"/>
    <property type="project" value="TreeGrafter"/>
</dbReference>
<dbReference type="GO" id="GO:0016491">
    <property type="term" value="F:oxidoreductase activity"/>
    <property type="evidence" value="ECO:0007669"/>
    <property type="project" value="UniProtKB-KW"/>
</dbReference>
<dbReference type="GO" id="GO:0051537">
    <property type="term" value="F:2 iron, 2 sulfur cluster binding"/>
    <property type="evidence" value="ECO:0007669"/>
    <property type="project" value="UniProtKB-KW"/>
</dbReference>
<evidence type="ECO:0000256" key="6">
    <source>
        <dbReference type="ARBA" id="ARBA00022723"/>
    </source>
</evidence>
<dbReference type="Gene3D" id="3.40.50.80">
    <property type="entry name" value="Nucleotide-binding domain of ferredoxin-NADP reductase (FNR) module"/>
    <property type="match status" value="1"/>
</dbReference>
<evidence type="ECO:0000256" key="2">
    <source>
        <dbReference type="ARBA" id="ARBA00004141"/>
    </source>
</evidence>
<dbReference type="SUPFAM" id="SSF52343">
    <property type="entry name" value="Ferredoxin reductase-like, C-terminal NADP-linked domain"/>
    <property type="match status" value="1"/>
</dbReference>
<dbReference type="EMBL" id="BBMT01000012">
    <property type="protein sequence ID" value="GAL36749.1"/>
    <property type="molecule type" value="Genomic_DNA"/>
</dbReference>
<evidence type="ECO:0000256" key="1">
    <source>
        <dbReference type="ARBA" id="ARBA00001974"/>
    </source>
</evidence>
<evidence type="ECO:0000256" key="7">
    <source>
        <dbReference type="ARBA" id="ARBA00022827"/>
    </source>
</evidence>
<comment type="caution">
    <text evidence="15">The sequence shown here is derived from an EMBL/GenBank/DDBJ whole genome shotgun (WGS) entry which is preliminary data.</text>
</comment>
<evidence type="ECO:0000256" key="5">
    <source>
        <dbReference type="ARBA" id="ARBA00022714"/>
    </source>
</evidence>
<keyword evidence="5" id="KW-0001">2Fe-2S</keyword>
<keyword evidence="3" id="KW-0285">Flavoprotein</keyword>
<comment type="cofactor">
    <cofactor evidence="1">
        <name>FAD</name>
        <dbReference type="ChEBI" id="CHEBI:57692"/>
    </cofactor>
</comment>
<dbReference type="Gene3D" id="2.40.30.10">
    <property type="entry name" value="Translation factors"/>
    <property type="match status" value="1"/>
</dbReference>
<dbReference type="OrthoDB" id="9796486at2"/>
<dbReference type="Proteomes" id="UP000029224">
    <property type="component" value="Unassembled WGS sequence"/>
</dbReference>
<reference evidence="15 16" key="1">
    <citation type="submission" date="2014-09" db="EMBL/GenBank/DDBJ databases">
        <title>Vibrio maritimus JCM 19240. (C210) whole genome shotgun sequence.</title>
        <authorList>
            <person name="Sawabe T."/>
            <person name="Meirelles P."/>
            <person name="Nakanishi M."/>
            <person name="Sayaka M."/>
            <person name="Hattori M."/>
            <person name="Ohkuma M."/>
        </authorList>
    </citation>
    <scope>NUCLEOTIDE SEQUENCE [LARGE SCALE GENOMIC DNA]</scope>
    <source>
        <strain evidence="15 16">JCM 19240</strain>
    </source>
</reference>
<gene>
    <name evidence="15" type="ORF">JCM19240_2818</name>
</gene>
<dbReference type="InterPro" id="IPR017927">
    <property type="entry name" value="FAD-bd_FR_type"/>
</dbReference>
<dbReference type="SUPFAM" id="SSF63380">
    <property type="entry name" value="Riboflavin synthase domain-like"/>
    <property type="match status" value="1"/>
</dbReference>
<accession>A0A090TD96</accession>
<evidence type="ECO:0000256" key="10">
    <source>
        <dbReference type="ARBA" id="ARBA00023004"/>
    </source>
</evidence>
<keyword evidence="16" id="KW-1185">Reference proteome</keyword>
<keyword evidence="9" id="KW-0560">Oxidoreductase</keyword>
<proteinExistence type="predicted"/>
<feature type="transmembrane region" description="Helical" evidence="13">
    <location>
        <begin position="74"/>
        <end position="92"/>
    </location>
</feature>
<keyword evidence="4 13" id="KW-0812">Transmembrane</keyword>
<protein>
    <submittedName>
        <fullName evidence="15">Putative oxidoreductase</fullName>
    </submittedName>
</protein>
<feature type="domain" description="FAD-binding FR-type" evidence="14">
    <location>
        <begin position="214"/>
        <end position="311"/>
    </location>
</feature>
<dbReference type="InterPro" id="IPR050415">
    <property type="entry name" value="MRET"/>
</dbReference>
<dbReference type="InterPro" id="IPR017938">
    <property type="entry name" value="Riboflavin_synthase-like_b-brl"/>
</dbReference>
<dbReference type="GO" id="GO:0046872">
    <property type="term" value="F:metal ion binding"/>
    <property type="evidence" value="ECO:0007669"/>
    <property type="project" value="UniProtKB-KW"/>
</dbReference>
<feature type="transmembrane region" description="Helical" evidence="13">
    <location>
        <begin position="135"/>
        <end position="152"/>
    </location>
</feature>
<keyword evidence="11" id="KW-0411">Iron-sulfur</keyword>
<dbReference type="PROSITE" id="PS51384">
    <property type="entry name" value="FAD_FR"/>
    <property type="match status" value="1"/>
</dbReference>
<keyword evidence="10" id="KW-0408">Iron</keyword>
<evidence type="ECO:0000256" key="11">
    <source>
        <dbReference type="ARBA" id="ARBA00023014"/>
    </source>
</evidence>
<organism evidence="15 16">
    <name type="scientific">Vibrio maritimus</name>
    <dbReference type="NCBI Taxonomy" id="990268"/>
    <lineage>
        <taxon>Bacteria</taxon>
        <taxon>Pseudomonadati</taxon>
        <taxon>Pseudomonadota</taxon>
        <taxon>Gammaproteobacteria</taxon>
        <taxon>Vibrionales</taxon>
        <taxon>Vibrionaceae</taxon>
        <taxon>Vibrio</taxon>
    </lineage>
</organism>
<feature type="transmembrane region" description="Helical" evidence="13">
    <location>
        <begin position="32"/>
        <end position="53"/>
    </location>
</feature>
<evidence type="ECO:0000256" key="8">
    <source>
        <dbReference type="ARBA" id="ARBA00022989"/>
    </source>
</evidence>
<evidence type="ECO:0000256" key="3">
    <source>
        <dbReference type="ARBA" id="ARBA00022630"/>
    </source>
</evidence>
<evidence type="ECO:0000313" key="16">
    <source>
        <dbReference type="Proteomes" id="UP000029224"/>
    </source>
</evidence>